<dbReference type="AlphaFoldDB" id="A0A4Y2L782"/>
<evidence type="ECO:0000313" key="1">
    <source>
        <dbReference type="EMBL" id="GBN10488.1"/>
    </source>
</evidence>
<dbReference type="Proteomes" id="UP000499080">
    <property type="component" value="Unassembled WGS sequence"/>
</dbReference>
<reference evidence="1 2" key="1">
    <citation type="journal article" date="2019" name="Sci. Rep.">
        <title>Orb-weaving spider Araneus ventricosus genome elucidates the spidroin gene catalogue.</title>
        <authorList>
            <person name="Kono N."/>
            <person name="Nakamura H."/>
            <person name="Ohtoshi R."/>
            <person name="Moran D.A.P."/>
            <person name="Shinohara A."/>
            <person name="Yoshida Y."/>
            <person name="Fujiwara M."/>
            <person name="Mori M."/>
            <person name="Tomita M."/>
            <person name="Arakawa K."/>
        </authorList>
    </citation>
    <scope>NUCLEOTIDE SEQUENCE [LARGE SCALE GENOMIC DNA]</scope>
</reference>
<sequence>MVFVEIASVTKHDYERLFCLLNFRATCFALLKDSLKWAPADYKILMNELFFCAMKMEKVNVLFSAK</sequence>
<gene>
    <name evidence="1" type="ORF">AVEN_191964_1</name>
</gene>
<accession>A0A4Y2L782</accession>
<proteinExistence type="predicted"/>
<comment type="caution">
    <text evidence="1">The sequence shown here is derived from an EMBL/GenBank/DDBJ whole genome shotgun (WGS) entry which is preliminary data.</text>
</comment>
<name>A0A4Y2L782_ARAVE</name>
<evidence type="ECO:0000313" key="2">
    <source>
        <dbReference type="Proteomes" id="UP000499080"/>
    </source>
</evidence>
<keyword evidence="2" id="KW-1185">Reference proteome</keyword>
<organism evidence="1 2">
    <name type="scientific">Araneus ventricosus</name>
    <name type="common">Orbweaver spider</name>
    <name type="synonym">Epeira ventricosa</name>
    <dbReference type="NCBI Taxonomy" id="182803"/>
    <lineage>
        <taxon>Eukaryota</taxon>
        <taxon>Metazoa</taxon>
        <taxon>Ecdysozoa</taxon>
        <taxon>Arthropoda</taxon>
        <taxon>Chelicerata</taxon>
        <taxon>Arachnida</taxon>
        <taxon>Araneae</taxon>
        <taxon>Araneomorphae</taxon>
        <taxon>Entelegynae</taxon>
        <taxon>Araneoidea</taxon>
        <taxon>Araneidae</taxon>
        <taxon>Araneus</taxon>
    </lineage>
</organism>
<dbReference type="EMBL" id="BGPR01005473">
    <property type="protein sequence ID" value="GBN10488.1"/>
    <property type="molecule type" value="Genomic_DNA"/>
</dbReference>
<protein>
    <submittedName>
        <fullName evidence="1">Uncharacterized protein</fullName>
    </submittedName>
</protein>